<organism evidence="1 2">
    <name type="scientific">Pristionchus entomophagus</name>
    <dbReference type="NCBI Taxonomy" id="358040"/>
    <lineage>
        <taxon>Eukaryota</taxon>
        <taxon>Metazoa</taxon>
        <taxon>Ecdysozoa</taxon>
        <taxon>Nematoda</taxon>
        <taxon>Chromadorea</taxon>
        <taxon>Rhabditida</taxon>
        <taxon>Rhabditina</taxon>
        <taxon>Diplogasteromorpha</taxon>
        <taxon>Diplogasteroidea</taxon>
        <taxon>Neodiplogasteridae</taxon>
        <taxon>Pristionchus</taxon>
    </lineage>
</organism>
<dbReference type="EMBL" id="BTSX01000001">
    <property type="protein sequence ID" value="GMS81952.1"/>
    <property type="molecule type" value="Genomic_DNA"/>
</dbReference>
<feature type="non-terminal residue" evidence="1">
    <location>
        <position position="136"/>
    </location>
</feature>
<evidence type="ECO:0000313" key="2">
    <source>
        <dbReference type="Proteomes" id="UP001432027"/>
    </source>
</evidence>
<gene>
    <name evidence="1" type="ORF">PENTCL1PPCAC_4127</name>
</gene>
<reference evidence="1" key="1">
    <citation type="submission" date="2023-10" db="EMBL/GenBank/DDBJ databases">
        <title>Genome assembly of Pristionchus species.</title>
        <authorList>
            <person name="Yoshida K."/>
            <person name="Sommer R.J."/>
        </authorList>
    </citation>
    <scope>NUCLEOTIDE SEQUENCE</scope>
    <source>
        <strain evidence="1">RS0144</strain>
    </source>
</reference>
<comment type="caution">
    <text evidence="1">The sequence shown here is derived from an EMBL/GenBank/DDBJ whole genome shotgun (WGS) entry which is preliminary data.</text>
</comment>
<dbReference type="AlphaFoldDB" id="A0AAV5SH13"/>
<proteinExistence type="predicted"/>
<protein>
    <submittedName>
        <fullName evidence="1">Uncharacterized protein</fullName>
    </submittedName>
</protein>
<sequence>ANGEAAQVSYHPQRFRDCNRTYHRWKFLSFYSSEVMYKEIKVWRGKSTDNGSVNFNMKFAFPIAKQVPIFSYANNRHLDMDRFLPIHVEDDNLDSVAAIFAGCAIDKVSLVIDNKSLANLTKVPPFLSRVRAKHVE</sequence>
<name>A0AAV5SH13_9BILA</name>
<accession>A0AAV5SH13</accession>
<dbReference type="Proteomes" id="UP001432027">
    <property type="component" value="Unassembled WGS sequence"/>
</dbReference>
<keyword evidence="2" id="KW-1185">Reference proteome</keyword>
<feature type="non-terminal residue" evidence="1">
    <location>
        <position position="1"/>
    </location>
</feature>
<evidence type="ECO:0000313" key="1">
    <source>
        <dbReference type="EMBL" id="GMS81952.1"/>
    </source>
</evidence>